<dbReference type="AlphaFoldDB" id="A0AAW5QU87"/>
<evidence type="ECO:0000313" key="1">
    <source>
        <dbReference type="EMBL" id="MCT8970570.1"/>
    </source>
</evidence>
<dbReference type="Proteomes" id="UP001320898">
    <property type="component" value="Unassembled WGS sequence"/>
</dbReference>
<proteinExistence type="predicted"/>
<accession>A0AAW5QU87</accession>
<evidence type="ECO:0000313" key="2">
    <source>
        <dbReference type="Proteomes" id="UP001320898"/>
    </source>
</evidence>
<sequence>MADRFSLGPPELGLATVGPAAARLAKMVIELALETHPNPCCPLVRVAMVPRKGERSYPFGRVYRGPAFERRSLTGRRN</sequence>
<gene>
    <name evidence="1" type="ORF">MUB46_01740</name>
</gene>
<dbReference type="EMBL" id="JALIDZ010000001">
    <property type="protein sequence ID" value="MCT8970570.1"/>
    <property type="molecule type" value="Genomic_DNA"/>
</dbReference>
<name>A0AAW5QU87_9HYPH</name>
<organism evidence="1 2">
    <name type="scientific">Microbaculum marinisediminis</name>
    <dbReference type="NCBI Taxonomy" id="2931392"/>
    <lineage>
        <taxon>Bacteria</taxon>
        <taxon>Pseudomonadati</taxon>
        <taxon>Pseudomonadota</taxon>
        <taxon>Alphaproteobacteria</taxon>
        <taxon>Hyphomicrobiales</taxon>
        <taxon>Tepidamorphaceae</taxon>
        <taxon>Microbaculum</taxon>
    </lineage>
</organism>
<comment type="caution">
    <text evidence="1">The sequence shown here is derived from an EMBL/GenBank/DDBJ whole genome shotgun (WGS) entry which is preliminary data.</text>
</comment>
<keyword evidence="2" id="KW-1185">Reference proteome</keyword>
<reference evidence="1 2" key="1">
    <citation type="submission" date="2022-04" db="EMBL/GenBank/DDBJ databases">
        <authorList>
            <person name="Ye Y.-Q."/>
            <person name="Du Z.-J."/>
        </authorList>
    </citation>
    <scope>NUCLEOTIDE SEQUENCE [LARGE SCALE GENOMIC DNA]</scope>
    <source>
        <strain evidence="1 2">A6E488</strain>
    </source>
</reference>
<dbReference type="RefSeq" id="WP_261614135.1">
    <property type="nucleotide sequence ID" value="NZ_JALIDZ010000001.1"/>
</dbReference>
<protein>
    <submittedName>
        <fullName evidence="1">Uncharacterized protein</fullName>
    </submittedName>
</protein>